<comment type="caution">
    <text evidence="1">The sequence shown here is derived from an EMBL/GenBank/DDBJ whole genome shotgun (WGS) entry which is preliminary data.</text>
</comment>
<sequence>MVSRLVIPALLIRISISPVGDNSKAGLTISASRFSIFTSPRSTSIVPILPSDPGYESRRNCTVEAGSVAGLWVKITDAPASYRA</sequence>
<dbReference type="AlphaFoldDB" id="A0A9P8P955"/>
<keyword evidence="2" id="KW-1185">Reference proteome</keyword>
<dbReference type="Proteomes" id="UP000788993">
    <property type="component" value="Unassembled WGS sequence"/>
</dbReference>
<evidence type="ECO:0000313" key="2">
    <source>
        <dbReference type="Proteomes" id="UP000788993"/>
    </source>
</evidence>
<gene>
    <name evidence="1" type="ORF">OGATHE_003190</name>
</gene>
<reference evidence="1" key="2">
    <citation type="submission" date="2021-01" db="EMBL/GenBank/DDBJ databases">
        <authorList>
            <person name="Schikora-Tamarit M.A."/>
        </authorList>
    </citation>
    <scope>NUCLEOTIDE SEQUENCE</scope>
    <source>
        <strain evidence="1">NCAIM Y.01608</strain>
    </source>
</reference>
<proteinExistence type="predicted"/>
<protein>
    <submittedName>
        <fullName evidence="1">Uncharacterized protein</fullName>
    </submittedName>
</protein>
<dbReference type="EMBL" id="JAEUBD010001062">
    <property type="protein sequence ID" value="KAH3667667.1"/>
    <property type="molecule type" value="Genomic_DNA"/>
</dbReference>
<evidence type="ECO:0000313" key="1">
    <source>
        <dbReference type="EMBL" id="KAH3667667.1"/>
    </source>
</evidence>
<accession>A0A9P8P955</accession>
<name>A0A9P8P955_9ASCO</name>
<reference evidence="1" key="1">
    <citation type="journal article" date="2021" name="Open Biol.">
        <title>Shared evolutionary footprints suggest mitochondrial oxidative damage underlies multiple complex I losses in fungi.</title>
        <authorList>
            <person name="Schikora-Tamarit M.A."/>
            <person name="Marcet-Houben M."/>
            <person name="Nosek J."/>
            <person name="Gabaldon T."/>
        </authorList>
    </citation>
    <scope>NUCLEOTIDE SEQUENCE</scope>
    <source>
        <strain evidence="1">NCAIM Y.01608</strain>
    </source>
</reference>
<organism evidence="1 2">
    <name type="scientific">Ogataea polymorpha</name>
    <dbReference type="NCBI Taxonomy" id="460523"/>
    <lineage>
        <taxon>Eukaryota</taxon>
        <taxon>Fungi</taxon>
        <taxon>Dikarya</taxon>
        <taxon>Ascomycota</taxon>
        <taxon>Saccharomycotina</taxon>
        <taxon>Pichiomycetes</taxon>
        <taxon>Pichiales</taxon>
        <taxon>Pichiaceae</taxon>
        <taxon>Ogataea</taxon>
    </lineage>
</organism>